<comment type="caution">
    <text evidence="2">The sequence shown here is derived from an EMBL/GenBank/DDBJ whole genome shotgun (WGS) entry which is preliminary data.</text>
</comment>
<keyword evidence="3" id="KW-1185">Reference proteome</keyword>
<gene>
    <name evidence="2" type="ORF">FD09_GL002568</name>
</gene>
<accession>A0A0R1N3X7</accession>
<dbReference type="InterPro" id="IPR001387">
    <property type="entry name" value="Cro/C1-type_HTH"/>
</dbReference>
<dbReference type="Pfam" id="PF01381">
    <property type="entry name" value="HTH_3"/>
    <property type="match status" value="1"/>
</dbReference>
<proteinExistence type="predicted"/>
<evidence type="ECO:0000313" key="3">
    <source>
        <dbReference type="Proteomes" id="UP000051330"/>
    </source>
</evidence>
<dbReference type="GO" id="GO:0003677">
    <property type="term" value="F:DNA binding"/>
    <property type="evidence" value="ECO:0007669"/>
    <property type="project" value="InterPro"/>
</dbReference>
<dbReference type="SMART" id="SM00530">
    <property type="entry name" value="HTH_XRE"/>
    <property type="match status" value="1"/>
</dbReference>
<dbReference type="PROSITE" id="PS50943">
    <property type="entry name" value="HTH_CROC1"/>
    <property type="match status" value="1"/>
</dbReference>
<dbReference type="CDD" id="cd00093">
    <property type="entry name" value="HTH_XRE"/>
    <property type="match status" value="1"/>
</dbReference>
<dbReference type="PATRIC" id="fig|1423792.3.peg.2616"/>
<name>A0A0R1N3X7_9LACO</name>
<organism evidence="2 3">
    <name type="scientific">Schleiferilactobacillus perolens DSM 12744</name>
    <dbReference type="NCBI Taxonomy" id="1423792"/>
    <lineage>
        <taxon>Bacteria</taxon>
        <taxon>Bacillati</taxon>
        <taxon>Bacillota</taxon>
        <taxon>Bacilli</taxon>
        <taxon>Lactobacillales</taxon>
        <taxon>Lactobacillaceae</taxon>
        <taxon>Schleiferilactobacillus</taxon>
    </lineage>
</organism>
<dbReference type="InterPro" id="IPR010982">
    <property type="entry name" value="Lambda_DNA-bd_dom_sf"/>
</dbReference>
<dbReference type="OrthoDB" id="1798756at2"/>
<dbReference type="RefSeq" id="WP_057819973.1">
    <property type="nucleotide sequence ID" value="NZ_AZEC01000005.1"/>
</dbReference>
<dbReference type="EMBL" id="AZEC01000005">
    <property type="protein sequence ID" value="KRL13028.1"/>
    <property type="molecule type" value="Genomic_DNA"/>
</dbReference>
<dbReference type="Gene3D" id="1.10.260.40">
    <property type="entry name" value="lambda repressor-like DNA-binding domains"/>
    <property type="match status" value="1"/>
</dbReference>
<sequence>MITIEAARVNAGLSQYEAAKRLGFSQKTYIDYEKYRKSLRINMAYKLAGLYNQPFDNIIFLPDDYKTFVVEHRHPEK</sequence>
<evidence type="ECO:0000313" key="2">
    <source>
        <dbReference type="EMBL" id="KRL13028.1"/>
    </source>
</evidence>
<dbReference type="SUPFAM" id="SSF47413">
    <property type="entry name" value="lambda repressor-like DNA-binding domains"/>
    <property type="match status" value="1"/>
</dbReference>
<dbReference type="Proteomes" id="UP000051330">
    <property type="component" value="Unassembled WGS sequence"/>
</dbReference>
<protein>
    <recommendedName>
        <fullName evidence="1">HTH cro/C1-type domain-containing protein</fullName>
    </recommendedName>
</protein>
<feature type="domain" description="HTH cro/C1-type" evidence="1">
    <location>
        <begin position="4"/>
        <end position="58"/>
    </location>
</feature>
<evidence type="ECO:0000259" key="1">
    <source>
        <dbReference type="PROSITE" id="PS50943"/>
    </source>
</evidence>
<dbReference type="STRING" id="1423792.FD09_GL002568"/>
<dbReference type="AlphaFoldDB" id="A0A0R1N3X7"/>
<reference evidence="2 3" key="1">
    <citation type="journal article" date="2015" name="Genome Announc.">
        <title>Expanding the biotechnology potential of lactobacilli through comparative genomics of 213 strains and associated genera.</title>
        <authorList>
            <person name="Sun Z."/>
            <person name="Harris H.M."/>
            <person name="McCann A."/>
            <person name="Guo C."/>
            <person name="Argimon S."/>
            <person name="Zhang W."/>
            <person name="Yang X."/>
            <person name="Jeffery I.B."/>
            <person name="Cooney J.C."/>
            <person name="Kagawa T.F."/>
            <person name="Liu W."/>
            <person name="Song Y."/>
            <person name="Salvetti E."/>
            <person name="Wrobel A."/>
            <person name="Rasinkangas P."/>
            <person name="Parkhill J."/>
            <person name="Rea M.C."/>
            <person name="O'Sullivan O."/>
            <person name="Ritari J."/>
            <person name="Douillard F.P."/>
            <person name="Paul Ross R."/>
            <person name="Yang R."/>
            <person name="Briner A.E."/>
            <person name="Felis G.E."/>
            <person name="de Vos W.M."/>
            <person name="Barrangou R."/>
            <person name="Klaenhammer T.R."/>
            <person name="Caufield P.W."/>
            <person name="Cui Y."/>
            <person name="Zhang H."/>
            <person name="O'Toole P.W."/>
        </authorList>
    </citation>
    <scope>NUCLEOTIDE SEQUENCE [LARGE SCALE GENOMIC DNA]</scope>
    <source>
        <strain evidence="2 3">DSM 12744</strain>
    </source>
</reference>